<evidence type="ECO:0000259" key="2">
    <source>
        <dbReference type="Pfam" id="PF08028"/>
    </source>
</evidence>
<dbReference type="Proteomes" id="UP000216188">
    <property type="component" value="Unassembled WGS sequence"/>
</dbReference>
<sequence length="416" mass="44695">MNAHAQSSRHTQWFDPPIEADIRARVEQVKTELAPHVVGRDRKGSAPVEEASLLRQSGLAALTIDNGLALFRKADDRRAAIGARWQHALFAIREISRIDLSSAALLGYNYMHLLRIEIAGRGPVFSKAVADSLQTPTLWGGANNPGGPAADLKRVDGGYIANGRKSFATAAQTADRLVVGESYRAPDGHEKRLTFVLDASTPGIVHANDWDGIGARRSASGSLVFENVFIPDDAIFSTSAADPTKRPLNESIGSLAFQIMFVNFLNGTALGAIDTALSQLHLRKNGQNTSVPDYIADTIGNSITTANASFALSTVANKAFGELVADIDENRLTPERRGEIADLISQAKVASDAAALSVTSRIFEAVGARSATLKQGLDRYWRDARIYTLHDPVAVKIQEIGRYAVDLELATPSANS</sequence>
<dbReference type="InterPro" id="IPR036250">
    <property type="entry name" value="AcylCo_DH-like_C"/>
</dbReference>
<dbReference type="Gene3D" id="1.10.540.10">
    <property type="entry name" value="Acyl-CoA dehydrogenase/oxidase, N-terminal domain"/>
    <property type="match status" value="1"/>
</dbReference>
<organism evidence="4 5">
    <name type="scientific">Brucella pseudogrignonensis</name>
    <dbReference type="NCBI Taxonomy" id="419475"/>
    <lineage>
        <taxon>Bacteria</taxon>
        <taxon>Pseudomonadati</taxon>
        <taxon>Pseudomonadota</taxon>
        <taxon>Alphaproteobacteria</taxon>
        <taxon>Hyphomicrobiales</taxon>
        <taxon>Brucellaceae</taxon>
        <taxon>Brucella/Ochrobactrum group</taxon>
        <taxon>Brucella</taxon>
    </lineage>
</organism>
<evidence type="ECO:0000313" key="3">
    <source>
        <dbReference type="EMBL" id="NNV20150.1"/>
    </source>
</evidence>
<reference evidence="3 6" key="2">
    <citation type="submission" date="2018-11" db="EMBL/GenBank/DDBJ databases">
        <title>Genome sequencing and analysis.</title>
        <authorList>
            <person name="Huang Y.-T."/>
        </authorList>
    </citation>
    <scope>NUCLEOTIDE SEQUENCE [LARGE SCALE GENOMIC DNA]</scope>
    <source>
        <strain evidence="3 6">SHIN</strain>
    </source>
</reference>
<dbReference type="SUPFAM" id="SSF47203">
    <property type="entry name" value="Acyl-CoA dehydrogenase C-terminal domain-like"/>
    <property type="match status" value="1"/>
</dbReference>
<dbReference type="Pfam" id="PF08028">
    <property type="entry name" value="Acyl-CoA_dh_2"/>
    <property type="match status" value="1"/>
</dbReference>
<accession>A0A256G1H8</accession>
<dbReference type="PANTHER" id="PTHR43884:SF12">
    <property type="entry name" value="ISOVALERYL-COA DEHYDROGENASE, MITOCHONDRIAL-RELATED"/>
    <property type="match status" value="1"/>
</dbReference>
<dbReference type="RefSeq" id="WP_007880170.1">
    <property type="nucleotide sequence ID" value="NZ_CAXURC020000002.1"/>
</dbReference>
<dbReference type="PANTHER" id="PTHR43884">
    <property type="entry name" value="ACYL-COA DEHYDROGENASE"/>
    <property type="match status" value="1"/>
</dbReference>
<dbReference type="Proteomes" id="UP000526233">
    <property type="component" value="Unassembled WGS sequence"/>
</dbReference>
<evidence type="ECO:0000313" key="4">
    <source>
        <dbReference type="EMBL" id="OYR20878.1"/>
    </source>
</evidence>
<dbReference type="InterPro" id="IPR046373">
    <property type="entry name" value="Acyl-CoA_Oxase/DH_mid-dom_sf"/>
</dbReference>
<dbReference type="STRING" id="419475.A8A54_16470"/>
<dbReference type="Gene3D" id="1.20.140.10">
    <property type="entry name" value="Butyryl-CoA Dehydrogenase, subunit A, domain 3"/>
    <property type="match status" value="1"/>
</dbReference>
<comment type="caution">
    <text evidence="4">The sequence shown here is derived from an EMBL/GenBank/DDBJ whole genome shotgun (WGS) entry which is preliminary data.</text>
</comment>
<keyword evidence="5" id="KW-1185">Reference proteome</keyword>
<dbReference type="GO" id="GO:0006552">
    <property type="term" value="P:L-leucine catabolic process"/>
    <property type="evidence" value="ECO:0007669"/>
    <property type="project" value="TreeGrafter"/>
</dbReference>
<dbReference type="InterPro" id="IPR013107">
    <property type="entry name" value="Acyl-CoA_DH_C"/>
</dbReference>
<evidence type="ECO:0000256" key="1">
    <source>
        <dbReference type="ARBA" id="ARBA00023002"/>
    </source>
</evidence>
<dbReference type="Gene3D" id="2.40.110.10">
    <property type="entry name" value="Butyryl-CoA Dehydrogenase, subunit A, domain 2"/>
    <property type="match status" value="1"/>
</dbReference>
<dbReference type="GO" id="GO:0008470">
    <property type="term" value="F:3-methylbutanoyl-CoA dehydrogenase activity"/>
    <property type="evidence" value="ECO:0007669"/>
    <property type="project" value="TreeGrafter"/>
</dbReference>
<evidence type="ECO:0000313" key="5">
    <source>
        <dbReference type="Proteomes" id="UP000216188"/>
    </source>
</evidence>
<dbReference type="GO" id="GO:0050660">
    <property type="term" value="F:flavin adenine dinucleotide binding"/>
    <property type="evidence" value="ECO:0007669"/>
    <property type="project" value="InterPro"/>
</dbReference>
<dbReference type="InterPro" id="IPR037069">
    <property type="entry name" value="AcylCoA_DH/ox_N_sf"/>
</dbReference>
<reference evidence="4 5" key="1">
    <citation type="submission" date="2017-07" db="EMBL/GenBank/DDBJ databases">
        <title>Phylogenetic study on the rhizospheric bacterium Ochrobactrum sp. A44.</title>
        <authorList>
            <person name="Krzyzanowska D.M."/>
            <person name="Ossowicki A."/>
            <person name="Rajewska M."/>
            <person name="Maciag T."/>
            <person name="Kaczynski Z."/>
            <person name="Czerwicka M."/>
            <person name="Jafra S."/>
        </authorList>
    </citation>
    <scope>NUCLEOTIDE SEQUENCE [LARGE SCALE GENOMIC DNA]</scope>
    <source>
        <strain evidence="4 5">CCUG 30717</strain>
    </source>
</reference>
<dbReference type="EMBL" id="NNRM01000052">
    <property type="protein sequence ID" value="OYR20878.1"/>
    <property type="molecule type" value="Genomic_DNA"/>
</dbReference>
<keyword evidence="1" id="KW-0560">Oxidoreductase</keyword>
<evidence type="ECO:0000313" key="6">
    <source>
        <dbReference type="Proteomes" id="UP000526233"/>
    </source>
</evidence>
<dbReference type="SUPFAM" id="SSF56645">
    <property type="entry name" value="Acyl-CoA dehydrogenase NM domain-like"/>
    <property type="match status" value="1"/>
</dbReference>
<dbReference type="EMBL" id="PKQI01000001">
    <property type="protein sequence ID" value="NNV20150.1"/>
    <property type="molecule type" value="Genomic_DNA"/>
</dbReference>
<gene>
    <name evidence="4" type="ORF">CEV34_5342</name>
    <name evidence="3" type="ORF">EHE22_06865</name>
</gene>
<feature type="domain" description="Acyl-CoA dehydrogenase C-terminal" evidence="2">
    <location>
        <begin position="262"/>
        <end position="390"/>
    </location>
</feature>
<dbReference type="InterPro" id="IPR009100">
    <property type="entry name" value="AcylCoA_DH/oxidase_NM_dom_sf"/>
</dbReference>
<dbReference type="AlphaFoldDB" id="A0A256G1H8"/>
<name>A0A256G1H8_9HYPH</name>
<protein>
    <submittedName>
        <fullName evidence="4">Acyl-CoA dehydrogenase, C-terminal domain protein</fullName>
    </submittedName>
</protein>
<proteinExistence type="predicted"/>